<keyword evidence="2" id="KW-1185">Reference proteome</keyword>
<dbReference type="EMBL" id="JAGMUV010000003">
    <property type="protein sequence ID" value="KAH7165977.1"/>
    <property type="molecule type" value="Genomic_DNA"/>
</dbReference>
<evidence type="ECO:0000313" key="1">
    <source>
        <dbReference type="EMBL" id="KAH7165977.1"/>
    </source>
</evidence>
<gene>
    <name evidence="1" type="ORF">EDB81DRAFT_269004</name>
</gene>
<dbReference type="AlphaFoldDB" id="A0A9P9FMN9"/>
<dbReference type="OrthoDB" id="3202396at2759"/>
<sequence>MTRPEFRPKLASTNKPLNFLPSGATLSIFKNTFRFPTIILIGALIQIPFSATLPTRYAVLPALGLLLSSVITTITQVRNPLVSEYMRYVVPGRVTAQVPSASTASLGKFSSQPAEAPIVVFNIGSQFNHPLGLLAPGIKELGERFKALERDLIRRREELGMLGVSSWTGDERASNNTIMITCYFRDLESLHRFAHEPMHRDTTDWFHKMGYSHIGVFHETFCVPAKAYETIYLNCRPLLLGRAAVKISSAGEDSEWANCLVDADTPVLKTQYSRLSRDETGKPKETE</sequence>
<dbReference type="Pfam" id="PF13826">
    <property type="entry name" value="Monooxy_af470-like"/>
    <property type="match status" value="1"/>
</dbReference>
<comment type="caution">
    <text evidence="1">The sequence shown here is derived from an EMBL/GenBank/DDBJ whole genome shotgun (WGS) entry which is preliminary data.</text>
</comment>
<evidence type="ECO:0000313" key="2">
    <source>
        <dbReference type="Proteomes" id="UP000738349"/>
    </source>
</evidence>
<dbReference type="InterPro" id="IPR025444">
    <property type="entry name" value="Monooxy_af470"/>
</dbReference>
<dbReference type="Proteomes" id="UP000738349">
    <property type="component" value="Unassembled WGS sequence"/>
</dbReference>
<organism evidence="1 2">
    <name type="scientific">Dactylonectria macrodidyma</name>
    <dbReference type="NCBI Taxonomy" id="307937"/>
    <lineage>
        <taxon>Eukaryota</taxon>
        <taxon>Fungi</taxon>
        <taxon>Dikarya</taxon>
        <taxon>Ascomycota</taxon>
        <taxon>Pezizomycotina</taxon>
        <taxon>Sordariomycetes</taxon>
        <taxon>Hypocreomycetidae</taxon>
        <taxon>Hypocreales</taxon>
        <taxon>Nectriaceae</taxon>
        <taxon>Dactylonectria</taxon>
    </lineage>
</organism>
<name>A0A9P9FMN9_9HYPO</name>
<protein>
    <submittedName>
        <fullName evidence="1">Uncharacterized protein</fullName>
    </submittedName>
</protein>
<accession>A0A9P9FMN9</accession>
<reference evidence="1" key="1">
    <citation type="journal article" date="2021" name="Nat. Commun.">
        <title>Genetic determinants of endophytism in the Arabidopsis root mycobiome.</title>
        <authorList>
            <person name="Mesny F."/>
            <person name="Miyauchi S."/>
            <person name="Thiergart T."/>
            <person name="Pickel B."/>
            <person name="Atanasova L."/>
            <person name="Karlsson M."/>
            <person name="Huettel B."/>
            <person name="Barry K.W."/>
            <person name="Haridas S."/>
            <person name="Chen C."/>
            <person name="Bauer D."/>
            <person name="Andreopoulos W."/>
            <person name="Pangilinan J."/>
            <person name="LaButti K."/>
            <person name="Riley R."/>
            <person name="Lipzen A."/>
            <person name="Clum A."/>
            <person name="Drula E."/>
            <person name="Henrissat B."/>
            <person name="Kohler A."/>
            <person name="Grigoriev I.V."/>
            <person name="Martin F.M."/>
            <person name="Hacquard S."/>
        </authorList>
    </citation>
    <scope>NUCLEOTIDE SEQUENCE</scope>
    <source>
        <strain evidence="1">MPI-CAGE-AT-0147</strain>
    </source>
</reference>
<proteinExistence type="predicted"/>